<organism evidence="2 3">
    <name type="scientific">Lentinus brumalis</name>
    <dbReference type="NCBI Taxonomy" id="2498619"/>
    <lineage>
        <taxon>Eukaryota</taxon>
        <taxon>Fungi</taxon>
        <taxon>Dikarya</taxon>
        <taxon>Basidiomycota</taxon>
        <taxon>Agaricomycotina</taxon>
        <taxon>Agaricomycetes</taxon>
        <taxon>Polyporales</taxon>
        <taxon>Polyporaceae</taxon>
        <taxon>Lentinus</taxon>
    </lineage>
</organism>
<reference evidence="2 3" key="1">
    <citation type="journal article" date="2018" name="Biotechnol. Biofuels">
        <title>Integrative visual omics of the white-rot fungus Polyporus brumalis exposes the biotechnological potential of its oxidative enzymes for delignifying raw plant biomass.</title>
        <authorList>
            <person name="Miyauchi S."/>
            <person name="Rancon A."/>
            <person name="Drula E."/>
            <person name="Hage H."/>
            <person name="Chaduli D."/>
            <person name="Favel A."/>
            <person name="Grisel S."/>
            <person name="Henrissat B."/>
            <person name="Herpoel-Gimbert I."/>
            <person name="Ruiz-Duenas F.J."/>
            <person name="Chevret D."/>
            <person name="Hainaut M."/>
            <person name="Lin J."/>
            <person name="Wang M."/>
            <person name="Pangilinan J."/>
            <person name="Lipzen A."/>
            <person name="Lesage-Meessen L."/>
            <person name="Navarro D."/>
            <person name="Riley R."/>
            <person name="Grigoriev I.V."/>
            <person name="Zhou S."/>
            <person name="Raouche S."/>
            <person name="Rosso M.N."/>
        </authorList>
    </citation>
    <scope>NUCLEOTIDE SEQUENCE [LARGE SCALE GENOMIC DNA]</scope>
    <source>
        <strain evidence="2 3">BRFM 1820</strain>
    </source>
</reference>
<keyword evidence="1" id="KW-0472">Membrane</keyword>
<evidence type="ECO:0000313" key="2">
    <source>
        <dbReference type="EMBL" id="RDX48200.1"/>
    </source>
</evidence>
<keyword evidence="1" id="KW-1133">Transmembrane helix</keyword>
<accession>A0A371D6R7</accession>
<feature type="transmembrane region" description="Helical" evidence="1">
    <location>
        <begin position="17"/>
        <end position="37"/>
    </location>
</feature>
<protein>
    <submittedName>
        <fullName evidence="2">Uncharacterized protein</fullName>
    </submittedName>
</protein>
<evidence type="ECO:0000256" key="1">
    <source>
        <dbReference type="SAM" id="Phobius"/>
    </source>
</evidence>
<sequence length="76" mass="8477">MSGQVDTRLYVTAQPYAVVWGCIFSYASACLSTRLIARYIARAYGSETGLYEYKIQMEPGSFVLLLSDSLLQNHTS</sequence>
<keyword evidence="1" id="KW-0812">Transmembrane</keyword>
<evidence type="ECO:0000313" key="3">
    <source>
        <dbReference type="Proteomes" id="UP000256964"/>
    </source>
</evidence>
<dbReference type="EMBL" id="KZ857413">
    <property type="protein sequence ID" value="RDX48200.1"/>
    <property type="molecule type" value="Genomic_DNA"/>
</dbReference>
<keyword evidence="3" id="KW-1185">Reference proteome</keyword>
<name>A0A371D6R7_9APHY</name>
<dbReference type="Proteomes" id="UP000256964">
    <property type="component" value="Unassembled WGS sequence"/>
</dbReference>
<proteinExistence type="predicted"/>
<gene>
    <name evidence="2" type="ORF">OH76DRAFT_681770</name>
</gene>
<dbReference type="AlphaFoldDB" id="A0A371D6R7"/>